<sequence length="66" mass="6818">MISISSRILLIPLAAAALIVLAGCGRSGPTEADMAGRAVRGGGPPISSREVADCAVDRAEKEQRER</sequence>
<evidence type="ECO:0000256" key="1">
    <source>
        <dbReference type="SAM" id="MobiDB-lite"/>
    </source>
</evidence>
<reference evidence="2 3" key="1">
    <citation type="submission" date="2006-03" db="EMBL/GenBank/DDBJ databases">
        <title>Complete sequence of chromosome of Nitrobacter hamburgensis X14.</title>
        <authorList>
            <consortium name="US DOE Joint Genome Institute"/>
            <person name="Copeland A."/>
            <person name="Lucas S."/>
            <person name="Lapidus A."/>
            <person name="Barry K."/>
            <person name="Detter J.C."/>
            <person name="Glavina del Rio T."/>
            <person name="Hammon N."/>
            <person name="Israni S."/>
            <person name="Dalin E."/>
            <person name="Tice H."/>
            <person name="Pitluck S."/>
            <person name="Chain P."/>
            <person name="Malfatti S."/>
            <person name="Shin M."/>
            <person name="Vergez L."/>
            <person name="Schmutz J."/>
            <person name="Larimer F."/>
            <person name="Land M."/>
            <person name="Hauser L."/>
            <person name="Kyrpides N."/>
            <person name="Ivanova N."/>
            <person name="Ward B."/>
            <person name="Arp D."/>
            <person name="Klotz M."/>
            <person name="Stein L."/>
            <person name="O'Mullan G."/>
            <person name="Starkenburg S."/>
            <person name="Sayavedra L."/>
            <person name="Poret-Peterson A.T."/>
            <person name="Gentry M.E."/>
            <person name="Bruce D."/>
            <person name="Richardson P."/>
        </authorList>
    </citation>
    <scope>NUCLEOTIDE SEQUENCE [LARGE SCALE GENOMIC DNA]</scope>
    <source>
        <strain evidence="3">DSM 10229 / NCIMB 13809 / X14</strain>
    </source>
</reference>
<dbReference type="AlphaFoldDB" id="Q1QGN2"/>
<dbReference type="HOGENOM" id="CLU_2826729_0_0_5"/>
<dbReference type="EMBL" id="CP000319">
    <property type="protein sequence ID" value="ABE64615.1"/>
    <property type="molecule type" value="Genomic_DNA"/>
</dbReference>
<evidence type="ECO:0000313" key="3">
    <source>
        <dbReference type="Proteomes" id="UP000001953"/>
    </source>
</evidence>
<protein>
    <recommendedName>
        <fullName evidence="4">Lipoprotein</fullName>
    </recommendedName>
</protein>
<accession>Q1QGN2</accession>
<gene>
    <name evidence="2" type="ordered locus">Nham_3930</name>
</gene>
<keyword evidence="3" id="KW-1185">Reference proteome</keyword>
<name>Q1QGN2_NITHX</name>
<feature type="region of interest" description="Disordered" evidence="1">
    <location>
        <begin position="33"/>
        <end position="66"/>
    </location>
</feature>
<organism evidence="2 3">
    <name type="scientific">Nitrobacter hamburgensis (strain DSM 10229 / NCIMB 13809 / X14)</name>
    <dbReference type="NCBI Taxonomy" id="323097"/>
    <lineage>
        <taxon>Bacteria</taxon>
        <taxon>Pseudomonadati</taxon>
        <taxon>Pseudomonadota</taxon>
        <taxon>Alphaproteobacteria</taxon>
        <taxon>Hyphomicrobiales</taxon>
        <taxon>Nitrobacteraceae</taxon>
        <taxon>Nitrobacter</taxon>
    </lineage>
</organism>
<proteinExistence type="predicted"/>
<evidence type="ECO:0000313" key="2">
    <source>
        <dbReference type="EMBL" id="ABE64615.1"/>
    </source>
</evidence>
<dbReference type="Proteomes" id="UP000001953">
    <property type="component" value="Chromosome"/>
</dbReference>
<feature type="compositionally biased region" description="Basic and acidic residues" evidence="1">
    <location>
        <begin position="50"/>
        <end position="66"/>
    </location>
</feature>
<evidence type="ECO:0008006" key="4">
    <source>
        <dbReference type="Google" id="ProtNLM"/>
    </source>
</evidence>
<dbReference type="KEGG" id="nha:Nham_3930"/>
<dbReference type="PROSITE" id="PS51257">
    <property type="entry name" value="PROKAR_LIPOPROTEIN"/>
    <property type="match status" value="1"/>
</dbReference>